<feature type="region of interest" description="Disordered" evidence="1">
    <location>
        <begin position="142"/>
        <end position="182"/>
    </location>
</feature>
<dbReference type="EMBL" id="JASBAO010000001">
    <property type="protein sequence ID" value="MDI2090881.1"/>
    <property type="molecule type" value="Genomic_DNA"/>
</dbReference>
<dbReference type="Pfam" id="PF09923">
    <property type="entry name" value="DUF2155"/>
    <property type="match status" value="1"/>
</dbReference>
<sequence length="182" mass="19291">MKKILLVAASCILNVGIHHHANAEKKKSSSSNASSVSADTWLSQPKAVIRVLSKLESEATVLTIPVGGTETYKTLTISVKRCITRPTALSPDNAAFLQIVDSKLPTNPFAAWIFSAEPGDSVFEHPLYNVSMVKCEGTVGSEPLVAQPSTGTSSGQKSDVNGSGQSSDDLEKSLEDSIHSQH</sequence>
<feature type="compositionally biased region" description="Polar residues" evidence="1">
    <location>
        <begin position="147"/>
        <end position="165"/>
    </location>
</feature>
<dbReference type="RefSeq" id="WP_281448000.1">
    <property type="nucleotide sequence ID" value="NZ_JASBAO010000001.1"/>
</dbReference>
<evidence type="ECO:0000256" key="1">
    <source>
        <dbReference type="SAM" id="MobiDB-lite"/>
    </source>
</evidence>
<proteinExistence type="predicted"/>
<keyword evidence="3" id="KW-1185">Reference proteome</keyword>
<comment type="caution">
    <text evidence="2">The sequence shown here is derived from an EMBL/GenBank/DDBJ whole genome shotgun (WGS) entry which is preliminary data.</text>
</comment>
<gene>
    <name evidence="2" type="ORF">QJV27_05775</name>
</gene>
<feature type="compositionally biased region" description="Basic and acidic residues" evidence="1">
    <location>
        <begin position="169"/>
        <end position="182"/>
    </location>
</feature>
<dbReference type="InterPro" id="IPR019225">
    <property type="entry name" value="DUF2155"/>
</dbReference>
<evidence type="ECO:0000313" key="2">
    <source>
        <dbReference type="EMBL" id="MDI2090881.1"/>
    </source>
</evidence>
<dbReference type="Proteomes" id="UP001431634">
    <property type="component" value="Unassembled WGS sequence"/>
</dbReference>
<organism evidence="2 3">
    <name type="scientific">Commensalibacter oyaizuii</name>
    <dbReference type="NCBI Taxonomy" id="3043873"/>
    <lineage>
        <taxon>Bacteria</taxon>
        <taxon>Pseudomonadati</taxon>
        <taxon>Pseudomonadota</taxon>
        <taxon>Alphaproteobacteria</taxon>
        <taxon>Acetobacterales</taxon>
        <taxon>Acetobacteraceae</taxon>
    </lineage>
</organism>
<accession>A0ABT6Q2T9</accession>
<name>A0ABT6Q2T9_9PROT</name>
<protein>
    <submittedName>
        <fullName evidence="2">DUF2155 domain-containing protein</fullName>
    </submittedName>
</protein>
<reference evidence="2" key="1">
    <citation type="submission" date="2023-05" db="EMBL/GenBank/DDBJ databases">
        <title>Whole genome sequence of Commensalibacter sp.</title>
        <authorList>
            <person name="Charoenyingcharoen P."/>
            <person name="Yukphan P."/>
        </authorList>
    </citation>
    <scope>NUCLEOTIDE SEQUENCE</scope>
    <source>
        <strain evidence="2">TBRC 16381</strain>
    </source>
</reference>
<evidence type="ECO:0000313" key="3">
    <source>
        <dbReference type="Proteomes" id="UP001431634"/>
    </source>
</evidence>